<dbReference type="SUPFAM" id="SSF49464">
    <property type="entry name" value="Carboxypeptidase regulatory domain-like"/>
    <property type="match status" value="1"/>
</dbReference>
<protein>
    <submittedName>
        <fullName evidence="3">Carboxypeptidase-like regulatory domain-containing protein</fullName>
    </submittedName>
</protein>
<dbReference type="InterPro" id="IPR008969">
    <property type="entry name" value="CarboxyPept-like_regulatory"/>
</dbReference>
<dbReference type="PROSITE" id="PS51318">
    <property type="entry name" value="TAT"/>
    <property type="match status" value="1"/>
</dbReference>
<evidence type="ECO:0000256" key="2">
    <source>
        <dbReference type="SAM" id="SignalP"/>
    </source>
</evidence>
<dbReference type="RefSeq" id="WP_319953741.1">
    <property type="nucleotide sequence ID" value="NZ_JAXAVX010000003.1"/>
</dbReference>
<dbReference type="InterPro" id="IPR006311">
    <property type="entry name" value="TAT_signal"/>
</dbReference>
<dbReference type="EMBL" id="JAXAVX010000003">
    <property type="protein sequence ID" value="MDX8151587.1"/>
    <property type="molecule type" value="Genomic_DNA"/>
</dbReference>
<feature type="chain" id="PRO_5046477621" evidence="2">
    <location>
        <begin position="32"/>
        <end position="148"/>
    </location>
</feature>
<keyword evidence="4" id="KW-1185">Reference proteome</keyword>
<dbReference type="Proteomes" id="UP001277761">
    <property type="component" value="Unassembled WGS sequence"/>
</dbReference>
<evidence type="ECO:0000313" key="3">
    <source>
        <dbReference type="EMBL" id="MDX8151587.1"/>
    </source>
</evidence>
<name>A0ABU4VIC1_9ACTN</name>
<evidence type="ECO:0000313" key="4">
    <source>
        <dbReference type="Proteomes" id="UP001277761"/>
    </source>
</evidence>
<keyword evidence="2" id="KW-0732">Signal</keyword>
<organism evidence="3 4">
    <name type="scientific">Patulibacter brassicae</name>
    <dbReference type="NCBI Taxonomy" id="1705717"/>
    <lineage>
        <taxon>Bacteria</taxon>
        <taxon>Bacillati</taxon>
        <taxon>Actinomycetota</taxon>
        <taxon>Thermoleophilia</taxon>
        <taxon>Solirubrobacterales</taxon>
        <taxon>Patulibacteraceae</taxon>
        <taxon>Patulibacter</taxon>
    </lineage>
</organism>
<sequence>MPFPVPVRRSLLSAFLLGAVAVAAAAPPADAATSPVVPLAPVRSATPPVTDPWTLSPTPLDDLHEREVTVRGTIRDEGGAPLPGAQIRISTSTVTEFGFGTFGSKEWSTRSDEHGRWIIEGVNPSVRVRGSTSPVPASSSPSTTPRSR</sequence>
<proteinExistence type="predicted"/>
<gene>
    <name evidence="3" type="ORF">SK069_08295</name>
</gene>
<feature type="region of interest" description="Disordered" evidence="1">
    <location>
        <begin position="125"/>
        <end position="148"/>
    </location>
</feature>
<feature type="compositionally biased region" description="Low complexity" evidence="1">
    <location>
        <begin position="129"/>
        <end position="148"/>
    </location>
</feature>
<comment type="caution">
    <text evidence="3">The sequence shown here is derived from an EMBL/GenBank/DDBJ whole genome shotgun (WGS) entry which is preliminary data.</text>
</comment>
<accession>A0ABU4VIC1</accession>
<feature type="signal peptide" evidence="2">
    <location>
        <begin position="1"/>
        <end position="31"/>
    </location>
</feature>
<reference evidence="3 4" key="1">
    <citation type="submission" date="2023-11" db="EMBL/GenBank/DDBJ databases">
        <authorList>
            <person name="Xu M."/>
            <person name="Jiang T."/>
        </authorList>
    </citation>
    <scope>NUCLEOTIDE SEQUENCE [LARGE SCALE GENOMIC DNA]</scope>
    <source>
        <strain evidence="3 4">SD</strain>
    </source>
</reference>
<evidence type="ECO:0000256" key="1">
    <source>
        <dbReference type="SAM" id="MobiDB-lite"/>
    </source>
</evidence>